<feature type="transmembrane region" description="Helical" evidence="6">
    <location>
        <begin position="204"/>
        <end position="222"/>
    </location>
</feature>
<keyword evidence="9" id="KW-1185">Reference proteome</keyword>
<feature type="transmembrane region" description="Helical" evidence="6">
    <location>
        <begin position="436"/>
        <end position="454"/>
    </location>
</feature>
<dbReference type="FunFam" id="1.20.1250.20:FF:000340">
    <property type="entry name" value="MFS transporter, SHS family, lactate transporter"/>
    <property type="match status" value="1"/>
</dbReference>
<evidence type="ECO:0000313" key="9">
    <source>
        <dbReference type="Proteomes" id="UP001149163"/>
    </source>
</evidence>
<dbReference type="Pfam" id="PF00083">
    <property type="entry name" value="Sugar_tr"/>
    <property type="match status" value="1"/>
</dbReference>
<feature type="transmembrane region" description="Helical" evidence="6">
    <location>
        <begin position="173"/>
        <end position="192"/>
    </location>
</feature>
<dbReference type="PANTHER" id="PTHR23508:SF10">
    <property type="entry name" value="CARBOXYLIC ACID TRANSPORTER PROTEIN HOMOLOG"/>
    <property type="match status" value="1"/>
</dbReference>
<dbReference type="InterPro" id="IPR005828">
    <property type="entry name" value="MFS_sugar_transport-like"/>
</dbReference>
<keyword evidence="2 6" id="KW-0812">Transmembrane</keyword>
<dbReference type="OrthoDB" id="5296287at2759"/>
<dbReference type="InterPro" id="IPR036259">
    <property type="entry name" value="MFS_trans_sf"/>
</dbReference>
<dbReference type="Proteomes" id="UP001149163">
    <property type="component" value="Unassembled WGS sequence"/>
</dbReference>
<accession>A0A9W9HPI2</accession>
<feature type="transmembrane region" description="Helical" evidence="6">
    <location>
        <begin position="307"/>
        <end position="328"/>
    </location>
</feature>
<sequence>MQAGWFYSPSQIVRYFATRVSSLRPPRNKLRNPYEILRELTSHQWLMFAAGFLGWTWDSFDFFTVSMTITELSEAFDVSYSDVSWGMTVTLMLRSVGAIIFGILADRYGRKWPMIVNLFLFIVLELCSGFCNTLPQFLGVRSLYGIAMGGLFGPAAATALEDLPYEARGLLSGLFEMGYATGYLLAAAFYRALVPTTSHGWRSLFWFGAGPPILIILFRWSLPETNHFQVMKAEREARANATGDGHAQTMGLRIFLRDAGRAFRDNWVLFVYLVVLMTGFNSCSHGSQDFYPTFLKDQVGMDATDTTIITVVGQIGALVGGCTIGYISTFFGRRLTMLVACVLGGALIPAYTMVRSMSLVASAFFEQFFVGGVWGPMPIHLLELSPIALRSLMVGLTYQLGNLGSSASATIQSIIGERYPLPPGVNGKKKFDYGKVIAIFMGAVWAFNLFFLFWGPEMSQEERNEEAEAAIRLERLRAEGVSLAEIGQQQFLGKEVDQDQGHQEQEGKKTQVAHIE</sequence>
<evidence type="ECO:0000256" key="5">
    <source>
        <dbReference type="SAM" id="MobiDB-lite"/>
    </source>
</evidence>
<feature type="transmembrane region" description="Helical" evidence="6">
    <location>
        <begin position="335"/>
        <end position="354"/>
    </location>
</feature>
<dbReference type="SUPFAM" id="SSF103473">
    <property type="entry name" value="MFS general substrate transporter"/>
    <property type="match status" value="1"/>
</dbReference>
<dbReference type="InterPro" id="IPR020846">
    <property type="entry name" value="MFS_dom"/>
</dbReference>
<proteinExistence type="predicted"/>
<feature type="transmembrane region" description="Helical" evidence="6">
    <location>
        <begin position="116"/>
        <end position="137"/>
    </location>
</feature>
<dbReference type="PANTHER" id="PTHR23508">
    <property type="entry name" value="CARBOXYLIC ACID TRANSPORTER PROTEIN HOMOLOG"/>
    <property type="match status" value="1"/>
</dbReference>
<keyword evidence="3 6" id="KW-1133">Transmembrane helix</keyword>
<evidence type="ECO:0000259" key="7">
    <source>
        <dbReference type="PROSITE" id="PS50850"/>
    </source>
</evidence>
<reference evidence="8" key="2">
    <citation type="journal article" date="2023" name="IMA Fungus">
        <title>Comparative genomic study of the Penicillium genus elucidates a diverse pangenome and 15 lateral gene transfer events.</title>
        <authorList>
            <person name="Petersen C."/>
            <person name="Sorensen T."/>
            <person name="Nielsen M.R."/>
            <person name="Sondergaard T.E."/>
            <person name="Sorensen J.L."/>
            <person name="Fitzpatrick D.A."/>
            <person name="Frisvad J.C."/>
            <person name="Nielsen K.L."/>
        </authorList>
    </citation>
    <scope>NUCLEOTIDE SEQUENCE</scope>
    <source>
        <strain evidence="8">IBT 26290</strain>
    </source>
</reference>
<name>A0A9W9HPI2_9EURO</name>
<dbReference type="Gene3D" id="1.20.1250.20">
    <property type="entry name" value="MFS general substrate transporter like domains"/>
    <property type="match status" value="2"/>
</dbReference>
<dbReference type="GO" id="GO:0005886">
    <property type="term" value="C:plasma membrane"/>
    <property type="evidence" value="ECO:0007669"/>
    <property type="project" value="TreeGrafter"/>
</dbReference>
<dbReference type="RefSeq" id="XP_056539664.1">
    <property type="nucleotide sequence ID" value="XM_056691958.1"/>
</dbReference>
<evidence type="ECO:0000256" key="6">
    <source>
        <dbReference type="SAM" id="Phobius"/>
    </source>
</evidence>
<feature type="transmembrane region" description="Helical" evidence="6">
    <location>
        <begin position="267"/>
        <end position="287"/>
    </location>
</feature>
<dbReference type="GO" id="GO:0015355">
    <property type="term" value="F:secondary active monocarboxylate transmembrane transporter activity"/>
    <property type="evidence" value="ECO:0007669"/>
    <property type="project" value="TreeGrafter"/>
</dbReference>
<organism evidence="8 9">
    <name type="scientific">Penicillium canariense</name>
    <dbReference type="NCBI Taxonomy" id="189055"/>
    <lineage>
        <taxon>Eukaryota</taxon>
        <taxon>Fungi</taxon>
        <taxon>Dikarya</taxon>
        <taxon>Ascomycota</taxon>
        <taxon>Pezizomycotina</taxon>
        <taxon>Eurotiomycetes</taxon>
        <taxon>Eurotiomycetidae</taxon>
        <taxon>Eurotiales</taxon>
        <taxon>Aspergillaceae</taxon>
        <taxon>Penicillium</taxon>
    </lineage>
</organism>
<evidence type="ECO:0000313" key="8">
    <source>
        <dbReference type="EMBL" id="KAJ5153356.1"/>
    </source>
</evidence>
<feature type="domain" description="Major facilitator superfamily (MFS) profile" evidence="7">
    <location>
        <begin position="47"/>
        <end position="459"/>
    </location>
</feature>
<comment type="subcellular location">
    <subcellularLocation>
        <location evidence="1">Membrane</location>
        <topology evidence="1">Multi-pass membrane protein</topology>
    </subcellularLocation>
</comment>
<dbReference type="CDD" id="cd17316">
    <property type="entry name" value="MFS_SV2_like"/>
    <property type="match status" value="1"/>
</dbReference>
<dbReference type="EMBL" id="JAPQKN010000007">
    <property type="protein sequence ID" value="KAJ5153356.1"/>
    <property type="molecule type" value="Genomic_DNA"/>
</dbReference>
<dbReference type="AlphaFoldDB" id="A0A9W9HPI2"/>
<dbReference type="GeneID" id="81431134"/>
<evidence type="ECO:0000256" key="3">
    <source>
        <dbReference type="ARBA" id="ARBA00022989"/>
    </source>
</evidence>
<evidence type="ECO:0000256" key="4">
    <source>
        <dbReference type="ARBA" id="ARBA00023136"/>
    </source>
</evidence>
<keyword evidence="4 6" id="KW-0472">Membrane</keyword>
<feature type="transmembrane region" description="Helical" evidence="6">
    <location>
        <begin position="83"/>
        <end position="104"/>
    </location>
</feature>
<evidence type="ECO:0000256" key="2">
    <source>
        <dbReference type="ARBA" id="ARBA00022692"/>
    </source>
</evidence>
<feature type="region of interest" description="Disordered" evidence="5">
    <location>
        <begin position="494"/>
        <end position="516"/>
    </location>
</feature>
<gene>
    <name evidence="8" type="ORF">N7482_009834</name>
</gene>
<dbReference type="GO" id="GO:0035879">
    <property type="term" value="P:plasma membrane lactate transport"/>
    <property type="evidence" value="ECO:0007669"/>
    <property type="project" value="TreeGrafter"/>
</dbReference>
<evidence type="ECO:0000256" key="1">
    <source>
        <dbReference type="ARBA" id="ARBA00004141"/>
    </source>
</evidence>
<reference evidence="8" key="1">
    <citation type="submission" date="2022-11" db="EMBL/GenBank/DDBJ databases">
        <authorList>
            <person name="Petersen C."/>
        </authorList>
    </citation>
    <scope>NUCLEOTIDE SEQUENCE</scope>
    <source>
        <strain evidence="8">IBT 26290</strain>
    </source>
</reference>
<dbReference type="PROSITE" id="PS50850">
    <property type="entry name" value="MFS"/>
    <property type="match status" value="1"/>
</dbReference>
<feature type="transmembrane region" description="Helical" evidence="6">
    <location>
        <begin position="143"/>
        <end position="161"/>
    </location>
</feature>
<protein>
    <recommendedName>
        <fullName evidence="7">Major facilitator superfamily (MFS) profile domain-containing protein</fullName>
    </recommendedName>
</protein>
<comment type="caution">
    <text evidence="8">The sequence shown here is derived from an EMBL/GenBank/DDBJ whole genome shotgun (WGS) entry which is preliminary data.</text>
</comment>